<gene>
    <name evidence="13" type="ORF">LSH36_109g02036</name>
</gene>
<evidence type="ECO:0000256" key="1">
    <source>
        <dbReference type="ARBA" id="ARBA00008645"/>
    </source>
</evidence>
<proteinExistence type="inferred from homology"/>
<comment type="catalytic activity">
    <reaction evidence="6">
        <text>a 1,3-diacyl-sn-glycerol + H2O = a 1-acyl-sn-glycerol + a fatty acid + H(+)</text>
        <dbReference type="Rhea" id="RHEA:38503"/>
        <dbReference type="ChEBI" id="CHEBI:15377"/>
        <dbReference type="ChEBI" id="CHEBI:15378"/>
        <dbReference type="ChEBI" id="CHEBI:28868"/>
        <dbReference type="ChEBI" id="CHEBI:64683"/>
        <dbReference type="ChEBI" id="CHEBI:77272"/>
    </reaction>
</comment>
<keyword evidence="2" id="KW-0378">Hydrolase</keyword>
<comment type="catalytic activity">
    <reaction evidence="9">
        <text>1,2-didecanoylglycerol + H2O = decanoylglycerol + decanoate + H(+)</text>
        <dbReference type="Rhea" id="RHEA:48596"/>
        <dbReference type="ChEBI" id="CHEBI:11152"/>
        <dbReference type="ChEBI" id="CHEBI:15377"/>
        <dbReference type="ChEBI" id="CHEBI:15378"/>
        <dbReference type="ChEBI" id="CHEBI:27689"/>
        <dbReference type="ChEBI" id="CHEBI:90605"/>
    </reaction>
</comment>
<comment type="catalytic activity">
    <reaction evidence="5">
        <text>a 1,2-diacyl-sn-glycerol + H2O = a 2-acylglycerol + a fatty acid + H(+)</text>
        <dbReference type="Rhea" id="RHEA:33275"/>
        <dbReference type="ChEBI" id="CHEBI:15377"/>
        <dbReference type="ChEBI" id="CHEBI:15378"/>
        <dbReference type="ChEBI" id="CHEBI:17389"/>
        <dbReference type="ChEBI" id="CHEBI:17815"/>
        <dbReference type="ChEBI" id="CHEBI:28868"/>
        <dbReference type="EC" id="3.1.1.116"/>
    </reaction>
</comment>
<comment type="catalytic activity">
    <reaction evidence="10">
        <text>1-octadecanoyl-2-(9Z-octadecenoyl)-sn-glycerol + H2O = 2-(9Z-octadecenoyl)-glycerol + octadecanoate + H(+)</text>
        <dbReference type="Rhea" id="RHEA:77103"/>
        <dbReference type="ChEBI" id="CHEBI:15377"/>
        <dbReference type="ChEBI" id="CHEBI:15378"/>
        <dbReference type="ChEBI" id="CHEBI:25629"/>
        <dbReference type="ChEBI" id="CHEBI:73990"/>
        <dbReference type="ChEBI" id="CHEBI:75468"/>
    </reaction>
</comment>
<evidence type="ECO:0000256" key="8">
    <source>
        <dbReference type="ARBA" id="ARBA00048283"/>
    </source>
</evidence>
<keyword evidence="14" id="KW-1185">Reference proteome</keyword>
<dbReference type="PRINTS" id="PR00111">
    <property type="entry name" value="ABHYDROLASE"/>
</dbReference>
<evidence type="ECO:0000256" key="5">
    <source>
        <dbReference type="ARBA" id="ARBA00043667"/>
    </source>
</evidence>
<evidence type="ECO:0000256" key="6">
    <source>
        <dbReference type="ARBA" id="ARBA00043742"/>
    </source>
</evidence>
<dbReference type="InterPro" id="IPR000073">
    <property type="entry name" value="AB_hydrolase_1"/>
</dbReference>
<dbReference type="PANTHER" id="PTHR46118">
    <property type="entry name" value="PROTEIN ABHD11"/>
    <property type="match status" value="1"/>
</dbReference>
<dbReference type="GO" id="GO:0052689">
    <property type="term" value="F:carboxylic ester hydrolase activity"/>
    <property type="evidence" value="ECO:0007669"/>
    <property type="project" value="TreeGrafter"/>
</dbReference>
<dbReference type="Gene3D" id="3.40.50.1820">
    <property type="entry name" value="alpha/beta hydrolase"/>
    <property type="match status" value="1"/>
</dbReference>
<comment type="catalytic activity">
    <reaction evidence="11">
        <text>1-octadecanoyl-2-(5Z,8Z,11Z,14Z-eicosatetraenoyl)-sn-glycerol + H2O = 2-(5Z,8Z,11Z,14Z-eicosatetraenoyl)-glycerol + octadecanoate + H(+)</text>
        <dbReference type="Rhea" id="RHEA:38507"/>
        <dbReference type="ChEBI" id="CHEBI:15377"/>
        <dbReference type="ChEBI" id="CHEBI:15378"/>
        <dbReference type="ChEBI" id="CHEBI:25629"/>
        <dbReference type="ChEBI" id="CHEBI:52392"/>
        <dbReference type="ChEBI" id="CHEBI:75728"/>
    </reaction>
</comment>
<dbReference type="GO" id="GO:0005739">
    <property type="term" value="C:mitochondrion"/>
    <property type="evidence" value="ECO:0007669"/>
    <property type="project" value="TreeGrafter"/>
</dbReference>
<evidence type="ECO:0000256" key="3">
    <source>
        <dbReference type="ARBA" id="ARBA00026104"/>
    </source>
</evidence>
<accession>A0AAD9JYW4</accession>
<protein>
    <recommendedName>
        <fullName evidence="7">sn-1-specific diacylglycerol lipase ABHD11</fullName>
        <ecNumber evidence="3">3.1.1.116</ecNumber>
    </recommendedName>
    <alternativeName>
        <fullName evidence="4">Alpha/beta hydrolase domain-containing protein 11</fullName>
    </alternativeName>
</protein>
<evidence type="ECO:0000313" key="14">
    <source>
        <dbReference type="Proteomes" id="UP001208570"/>
    </source>
</evidence>
<dbReference type="PANTHER" id="PTHR46118:SF4">
    <property type="entry name" value="PROTEIN ABHD11"/>
    <property type="match status" value="1"/>
</dbReference>
<reference evidence="13" key="1">
    <citation type="journal article" date="2023" name="Mol. Biol. Evol.">
        <title>Third-Generation Sequencing Reveals the Adaptive Role of the Epigenome in Three Deep-Sea Polychaetes.</title>
        <authorList>
            <person name="Perez M."/>
            <person name="Aroh O."/>
            <person name="Sun Y."/>
            <person name="Lan Y."/>
            <person name="Juniper S.K."/>
            <person name="Young C.R."/>
            <person name="Angers B."/>
            <person name="Qian P.Y."/>
        </authorList>
    </citation>
    <scope>NUCLEOTIDE SEQUENCE</scope>
    <source>
        <strain evidence="13">P08H-3</strain>
    </source>
</reference>
<comment type="catalytic activity">
    <reaction evidence="8">
        <text>1-octadecanoyl-2-(4Z,7Z,10Z,13Z,16Z,19Z-docosahexaenoyl)-sn-glycerol + H2O = 2-(4Z,7Z,10Z,13Z,16Z,19Z-docosahexaenoyl)-glycerol + octadecanoate + H(+)</text>
        <dbReference type="Rhea" id="RHEA:77107"/>
        <dbReference type="ChEBI" id="CHEBI:15377"/>
        <dbReference type="ChEBI" id="CHEBI:15378"/>
        <dbReference type="ChEBI" id="CHEBI:25629"/>
        <dbReference type="ChEBI" id="CHEBI:77129"/>
        <dbReference type="ChEBI" id="CHEBI:186738"/>
    </reaction>
</comment>
<dbReference type="AlphaFoldDB" id="A0AAD9JYW4"/>
<dbReference type="EMBL" id="JAODUP010000109">
    <property type="protein sequence ID" value="KAK2161809.1"/>
    <property type="molecule type" value="Genomic_DNA"/>
</dbReference>
<dbReference type="SUPFAM" id="SSF53474">
    <property type="entry name" value="alpha/beta-Hydrolases"/>
    <property type="match status" value="1"/>
</dbReference>
<evidence type="ECO:0000256" key="10">
    <source>
        <dbReference type="ARBA" id="ARBA00048513"/>
    </source>
</evidence>
<dbReference type="EC" id="3.1.1.116" evidence="3"/>
<sequence length="205" mass="22753">MREILSKLLSYRISAISRELSRSCSTSWLGRSESPVLSYSNYQSTKVPPRDPPLIILHGLFGSKSNWSSLGKAFAASGRRVITVDARNHGNSSHVDSMDYLSMADDVERLMYQLDIHKAIILGHSMGGKTAMCLAINKPHLVEQLVVEDVSPDVSRTSAVTSFPQYLAVMRNINFDEQVKTLSEARKIAGSQIQSVFQVCITFNM</sequence>
<feature type="domain" description="AB hydrolase-1" evidence="12">
    <location>
        <begin position="52"/>
        <end position="171"/>
    </location>
</feature>
<dbReference type="Pfam" id="PF00561">
    <property type="entry name" value="Abhydrolase_1"/>
    <property type="match status" value="1"/>
</dbReference>
<organism evidence="13 14">
    <name type="scientific">Paralvinella palmiformis</name>
    <dbReference type="NCBI Taxonomy" id="53620"/>
    <lineage>
        <taxon>Eukaryota</taxon>
        <taxon>Metazoa</taxon>
        <taxon>Spiralia</taxon>
        <taxon>Lophotrochozoa</taxon>
        <taxon>Annelida</taxon>
        <taxon>Polychaeta</taxon>
        <taxon>Sedentaria</taxon>
        <taxon>Canalipalpata</taxon>
        <taxon>Terebellida</taxon>
        <taxon>Terebelliformia</taxon>
        <taxon>Alvinellidae</taxon>
        <taxon>Paralvinella</taxon>
    </lineage>
</organism>
<dbReference type="InterPro" id="IPR029058">
    <property type="entry name" value="AB_hydrolase_fold"/>
</dbReference>
<evidence type="ECO:0000313" key="13">
    <source>
        <dbReference type="EMBL" id="KAK2161809.1"/>
    </source>
</evidence>
<comment type="caution">
    <text evidence="13">The sequence shown here is derived from an EMBL/GenBank/DDBJ whole genome shotgun (WGS) entry which is preliminary data.</text>
</comment>
<evidence type="ECO:0000256" key="4">
    <source>
        <dbReference type="ARBA" id="ARBA00042703"/>
    </source>
</evidence>
<dbReference type="Proteomes" id="UP001208570">
    <property type="component" value="Unassembled WGS sequence"/>
</dbReference>
<evidence type="ECO:0000256" key="7">
    <source>
        <dbReference type="ARBA" id="ARBA00044064"/>
    </source>
</evidence>
<evidence type="ECO:0000256" key="2">
    <source>
        <dbReference type="ARBA" id="ARBA00022801"/>
    </source>
</evidence>
<name>A0AAD9JYW4_9ANNE</name>
<comment type="similarity">
    <text evidence="1">Belongs to the AB hydrolase superfamily.</text>
</comment>
<evidence type="ECO:0000259" key="12">
    <source>
        <dbReference type="Pfam" id="PF00561"/>
    </source>
</evidence>
<evidence type="ECO:0000256" key="9">
    <source>
        <dbReference type="ARBA" id="ARBA00048504"/>
    </source>
</evidence>
<evidence type="ECO:0000256" key="11">
    <source>
        <dbReference type="ARBA" id="ARBA00048919"/>
    </source>
</evidence>